<dbReference type="EMBL" id="BLBS01000050">
    <property type="protein sequence ID" value="GET91786.1"/>
    <property type="molecule type" value="Genomic_DNA"/>
</dbReference>
<feature type="domain" description="SET" evidence="1">
    <location>
        <begin position="357"/>
        <end position="674"/>
    </location>
</feature>
<keyword evidence="3" id="KW-1185">Reference proteome</keyword>
<gene>
    <name evidence="2" type="ORF">LtaPh_3305300</name>
</gene>
<evidence type="ECO:0000313" key="3">
    <source>
        <dbReference type="Proteomes" id="UP000419144"/>
    </source>
</evidence>
<dbReference type="PANTHER" id="PTHR12197:SF292">
    <property type="entry name" value="SET DOMAIN-CONTAINING PROTEIN"/>
    <property type="match status" value="1"/>
</dbReference>
<sequence>MNTAHAECRATGDGNAVSPSAVICPTGESLLPSSVIISSLLRSLSAVANGFRIPPAPPSTTSLPRERPPCNDAGSLYMHASASSFLHCCLVLLVCRWAADRAAIPSDGDLPGILRQMPNVQLRRGSPHPLAPANVDADDAAHEERESFVHCRTVPLTDCCVSTLLPAPPPQLTRAALAAVLEVDADTLGDDDDREAQIDVLLSRLCTVSVFPGTAADACVVTERSAVSALSDTWRDVKTRVSSKARPSAHLTDGDIRALLRMYAEASVELASITLLRTLTAAAECTAGEETEMATAMATLGAVHDILSAQQVARIAVSHIASVSTDQFILDRTRALLLALLGASPLFSSCAQFYLSPRVEISMDPSRSVAGCGLVAIGSIGEGELLAREVAIATLTDTKVRVFCRGATATTSAVATASEHLSNSMLIGKEGAWWCQNGVDTAPMTEEAAAEPIAWTRERKDSAPLFTENGGRNAAAQLLSLLTHFSDLLRGGLHRWAERVMHDASALQSAPCVQKMQVREAAPQNSLFHTNLIADTPLSRALKWRAGAVHTSFPSAPQLLLDVRGVDEFRIDPPPPPWRHTQCEEAKECASAGRRKGDDYCDVDVCASGSTNEASLRALFPLLRHINHACAPNAILVMGRTPVRLSGSDEDNAVASLVALRPIESGEEITVSYVPATTALTVSQRELSEMLGFQCRCHLCTHKAALLRGHVCGECGQLIYEPDTRGGPESLTSMLAADGALKRTTVFWHGEHCPRRRRPCGVHRVTEERSSVSAQLRLQLDDISVRMAKGEGEAEALPSTRDPVVTAVRRLVDLDACVARALLPTNFLRLRLRFEVFAYSTVARGLGSTVSAELIDLCASTLEELEVLMPPNHPLLTGLRMYLVFSRGRHVRAVNVAQDLAHGTRHAECCGAVREQAALMELPFVVDPLVRRCVVRCFQEHYVQLLGWREEWLSRAGEAGALESFLSRYAVELEACGITTVEHMELLSCMEDGTEDAHHSQLQGG</sequence>
<comment type="caution">
    <text evidence="2">The sequence shown here is derived from an EMBL/GenBank/DDBJ whole genome shotgun (WGS) entry which is preliminary data.</text>
</comment>
<dbReference type="Gene3D" id="2.170.270.10">
    <property type="entry name" value="SET domain"/>
    <property type="match status" value="1"/>
</dbReference>
<dbReference type="AlphaFoldDB" id="A0A640KQ00"/>
<dbReference type="SUPFAM" id="SSF82199">
    <property type="entry name" value="SET domain"/>
    <property type="match status" value="1"/>
</dbReference>
<dbReference type="InterPro" id="IPR046341">
    <property type="entry name" value="SET_dom_sf"/>
</dbReference>
<organism evidence="2 3">
    <name type="scientific">Leishmania tarentolae</name>
    <name type="common">Sauroleishmania tarentolae</name>
    <dbReference type="NCBI Taxonomy" id="5689"/>
    <lineage>
        <taxon>Eukaryota</taxon>
        <taxon>Discoba</taxon>
        <taxon>Euglenozoa</taxon>
        <taxon>Kinetoplastea</taxon>
        <taxon>Metakinetoplastina</taxon>
        <taxon>Trypanosomatida</taxon>
        <taxon>Trypanosomatidae</taxon>
        <taxon>Leishmaniinae</taxon>
        <taxon>Leishmania</taxon>
        <taxon>lizard Leishmania</taxon>
    </lineage>
</organism>
<evidence type="ECO:0000313" key="2">
    <source>
        <dbReference type="EMBL" id="GET91786.1"/>
    </source>
</evidence>
<dbReference type="PROSITE" id="PS50280">
    <property type="entry name" value="SET"/>
    <property type="match status" value="1"/>
</dbReference>
<dbReference type="OrthoDB" id="438641at2759"/>
<proteinExistence type="predicted"/>
<name>A0A640KQ00_LEITA</name>
<evidence type="ECO:0000259" key="1">
    <source>
        <dbReference type="PROSITE" id="PS50280"/>
    </source>
</evidence>
<dbReference type="Pfam" id="PF00856">
    <property type="entry name" value="SET"/>
    <property type="match status" value="1"/>
</dbReference>
<dbReference type="InterPro" id="IPR050869">
    <property type="entry name" value="H3K4_H4K5_MeTrfase"/>
</dbReference>
<dbReference type="PANTHER" id="PTHR12197">
    <property type="entry name" value="HISTONE-LYSINE N-METHYLTRANSFERASE SMYD"/>
    <property type="match status" value="1"/>
</dbReference>
<dbReference type="VEuPathDB" id="TriTrypDB:LtaPh_3305300"/>
<reference evidence="2" key="1">
    <citation type="submission" date="2019-11" db="EMBL/GenBank/DDBJ databases">
        <title>Leishmania tarentolae CDS.</title>
        <authorList>
            <person name="Goto Y."/>
            <person name="Yamagishi J."/>
        </authorList>
    </citation>
    <scope>NUCLEOTIDE SEQUENCE [LARGE SCALE GENOMIC DNA]</scope>
    <source>
        <strain evidence="2">Parrot Tar II</strain>
    </source>
</reference>
<dbReference type="InterPro" id="IPR001214">
    <property type="entry name" value="SET_dom"/>
</dbReference>
<dbReference type="CDD" id="cd20071">
    <property type="entry name" value="SET_SMYD"/>
    <property type="match status" value="1"/>
</dbReference>
<dbReference type="Proteomes" id="UP000419144">
    <property type="component" value="Unassembled WGS sequence"/>
</dbReference>
<protein>
    <recommendedName>
        <fullName evidence="1">SET domain-containing protein</fullName>
    </recommendedName>
</protein>
<accession>A0A640KQ00</accession>